<dbReference type="InterPro" id="IPR019410">
    <property type="entry name" value="Methyltransf_16"/>
</dbReference>
<dbReference type="InterPro" id="IPR029063">
    <property type="entry name" value="SAM-dependent_MTases_sf"/>
</dbReference>
<dbReference type="InterPro" id="IPR025784">
    <property type="entry name" value="EFM7"/>
</dbReference>
<feature type="non-terminal residue" evidence="5">
    <location>
        <position position="1"/>
    </location>
</feature>
<dbReference type="PROSITE" id="PS51560">
    <property type="entry name" value="SAM_MT_NNT1"/>
    <property type="match status" value="1"/>
</dbReference>
<dbReference type="GO" id="GO:0005737">
    <property type="term" value="C:cytoplasm"/>
    <property type="evidence" value="ECO:0007669"/>
    <property type="project" value="TreeGrafter"/>
</dbReference>
<dbReference type="Proteomes" id="UP000305067">
    <property type="component" value="Unassembled WGS sequence"/>
</dbReference>
<name>A0A5C3QW37_9AGAR</name>
<accession>A0A5C3QW37</accession>
<evidence type="ECO:0000256" key="2">
    <source>
        <dbReference type="ARBA" id="ARBA00022603"/>
    </source>
</evidence>
<evidence type="ECO:0000256" key="4">
    <source>
        <dbReference type="ARBA" id="ARBA00022691"/>
    </source>
</evidence>
<sequence>EPPRPKTPPATTQIFTRGTEHELLFKSHLLDQYTSTQLDPSDLDWKTMEIRLVGTNPLWGHYLWNAAISIASFLDRYPTLYESKTVLELGAGGALPSLVAVKNHAEKVLVTDYPDDPLIDNIERNVRSNIEKEDMHRVAALGYIWGTPVQKLLDVLGTAEESQERGYDLIILSDLIFNHSQHAALLTTCEKTLKNDPTATVIVFYTHHRPRFAERDLGFFELAKERGWDCHEVIRERFDPMFPEDPGAEEVRSTVHGWILKRRAAN</sequence>
<dbReference type="OrthoDB" id="46564at2759"/>
<evidence type="ECO:0000313" key="5">
    <source>
        <dbReference type="EMBL" id="TFL02554.1"/>
    </source>
</evidence>
<protein>
    <submittedName>
        <fullName evidence="5">Putative methyltransferase-domain-containing protein</fullName>
    </submittedName>
</protein>
<evidence type="ECO:0000313" key="6">
    <source>
        <dbReference type="Proteomes" id="UP000305067"/>
    </source>
</evidence>
<dbReference type="GO" id="GO:0032259">
    <property type="term" value="P:methylation"/>
    <property type="evidence" value="ECO:0007669"/>
    <property type="project" value="UniProtKB-KW"/>
</dbReference>
<dbReference type="STRING" id="1884261.A0A5C3QW37"/>
<organism evidence="5 6">
    <name type="scientific">Pterulicium gracile</name>
    <dbReference type="NCBI Taxonomy" id="1884261"/>
    <lineage>
        <taxon>Eukaryota</taxon>
        <taxon>Fungi</taxon>
        <taxon>Dikarya</taxon>
        <taxon>Basidiomycota</taxon>
        <taxon>Agaricomycotina</taxon>
        <taxon>Agaricomycetes</taxon>
        <taxon>Agaricomycetidae</taxon>
        <taxon>Agaricales</taxon>
        <taxon>Pleurotineae</taxon>
        <taxon>Pterulaceae</taxon>
        <taxon>Pterulicium</taxon>
    </lineage>
</organism>
<proteinExistence type="predicted"/>
<dbReference type="Gene3D" id="3.40.50.150">
    <property type="entry name" value="Vaccinia Virus protein VP39"/>
    <property type="match status" value="1"/>
</dbReference>
<reference evidence="5 6" key="1">
    <citation type="journal article" date="2019" name="Nat. Ecol. Evol.">
        <title>Megaphylogeny resolves global patterns of mushroom evolution.</title>
        <authorList>
            <person name="Varga T."/>
            <person name="Krizsan K."/>
            <person name="Foldi C."/>
            <person name="Dima B."/>
            <person name="Sanchez-Garcia M."/>
            <person name="Sanchez-Ramirez S."/>
            <person name="Szollosi G.J."/>
            <person name="Szarkandi J.G."/>
            <person name="Papp V."/>
            <person name="Albert L."/>
            <person name="Andreopoulos W."/>
            <person name="Angelini C."/>
            <person name="Antonin V."/>
            <person name="Barry K.W."/>
            <person name="Bougher N.L."/>
            <person name="Buchanan P."/>
            <person name="Buyck B."/>
            <person name="Bense V."/>
            <person name="Catcheside P."/>
            <person name="Chovatia M."/>
            <person name="Cooper J."/>
            <person name="Damon W."/>
            <person name="Desjardin D."/>
            <person name="Finy P."/>
            <person name="Geml J."/>
            <person name="Haridas S."/>
            <person name="Hughes K."/>
            <person name="Justo A."/>
            <person name="Karasinski D."/>
            <person name="Kautmanova I."/>
            <person name="Kiss B."/>
            <person name="Kocsube S."/>
            <person name="Kotiranta H."/>
            <person name="LaButti K.M."/>
            <person name="Lechner B.E."/>
            <person name="Liimatainen K."/>
            <person name="Lipzen A."/>
            <person name="Lukacs Z."/>
            <person name="Mihaltcheva S."/>
            <person name="Morgado L.N."/>
            <person name="Niskanen T."/>
            <person name="Noordeloos M.E."/>
            <person name="Ohm R.A."/>
            <person name="Ortiz-Santana B."/>
            <person name="Ovrebo C."/>
            <person name="Racz N."/>
            <person name="Riley R."/>
            <person name="Savchenko A."/>
            <person name="Shiryaev A."/>
            <person name="Soop K."/>
            <person name="Spirin V."/>
            <person name="Szebenyi C."/>
            <person name="Tomsovsky M."/>
            <person name="Tulloss R.E."/>
            <person name="Uehling J."/>
            <person name="Grigoriev I.V."/>
            <person name="Vagvolgyi C."/>
            <person name="Papp T."/>
            <person name="Martin F.M."/>
            <person name="Miettinen O."/>
            <person name="Hibbett D.S."/>
            <person name="Nagy L.G."/>
        </authorList>
    </citation>
    <scope>NUCLEOTIDE SEQUENCE [LARGE SCALE GENOMIC DNA]</scope>
    <source>
        <strain evidence="5 6">CBS 309.79</strain>
    </source>
</reference>
<keyword evidence="2 5" id="KW-0489">Methyltransferase</keyword>
<dbReference type="EMBL" id="ML178822">
    <property type="protein sequence ID" value="TFL02554.1"/>
    <property type="molecule type" value="Genomic_DNA"/>
</dbReference>
<evidence type="ECO:0000256" key="3">
    <source>
        <dbReference type="ARBA" id="ARBA00022679"/>
    </source>
</evidence>
<evidence type="ECO:0000256" key="1">
    <source>
        <dbReference type="ARBA" id="ARBA00022490"/>
    </source>
</evidence>
<keyword evidence="6" id="KW-1185">Reference proteome</keyword>
<keyword evidence="3 5" id="KW-0808">Transferase</keyword>
<dbReference type="Pfam" id="PF10294">
    <property type="entry name" value="Methyltransf_16"/>
    <property type="match status" value="1"/>
</dbReference>
<dbReference type="GO" id="GO:0008757">
    <property type="term" value="F:S-adenosylmethionine-dependent methyltransferase activity"/>
    <property type="evidence" value="ECO:0007669"/>
    <property type="project" value="UniProtKB-ARBA"/>
</dbReference>
<gene>
    <name evidence="5" type="ORF">BDV98DRAFT_505368</name>
</gene>
<dbReference type="AlphaFoldDB" id="A0A5C3QW37"/>
<dbReference type="PANTHER" id="PTHR14614:SF10">
    <property type="entry name" value="PROTEIN N-TERMINAL AND LYSINE N-METHYLTRANSFERASE EFM7"/>
    <property type="match status" value="1"/>
</dbReference>
<dbReference type="PANTHER" id="PTHR14614">
    <property type="entry name" value="HEPATOCELLULAR CARCINOMA-ASSOCIATED ANTIGEN"/>
    <property type="match status" value="1"/>
</dbReference>
<keyword evidence="4" id="KW-0949">S-adenosyl-L-methionine</keyword>
<keyword evidence="1" id="KW-0963">Cytoplasm</keyword>
<dbReference type="SUPFAM" id="SSF53335">
    <property type="entry name" value="S-adenosyl-L-methionine-dependent methyltransferases"/>
    <property type="match status" value="1"/>
</dbReference>